<proteinExistence type="predicted"/>
<organism evidence="2 3">
    <name type="scientific">Leptospira interrogans str. UI 12621</name>
    <dbReference type="NCBI Taxonomy" id="1049937"/>
    <lineage>
        <taxon>Bacteria</taxon>
        <taxon>Pseudomonadati</taxon>
        <taxon>Spirochaetota</taxon>
        <taxon>Spirochaetia</taxon>
        <taxon>Leptospirales</taxon>
        <taxon>Leptospiraceae</taxon>
        <taxon>Leptospira</taxon>
    </lineage>
</organism>
<evidence type="ECO:0000259" key="1">
    <source>
        <dbReference type="Pfam" id="PF15569"/>
    </source>
</evidence>
<gene>
    <name evidence="2" type="ORF">LEP1GSC104_4893</name>
</gene>
<reference evidence="2 3" key="1">
    <citation type="submission" date="2012-09" db="EMBL/GenBank/DDBJ databases">
        <authorList>
            <person name="Harkins D.M."/>
            <person name="Durkin A.S."/>
            <person name="Brinkac L.M."/>
            <person name="Selengut J.D."/>
            <person name="Sanka R."/>
            <person name="DePew J."/>
            <person name="Purushe J."/>
            <person name="Chanthongthip A."/>
            <person name="Lattana O."/>
            <person name="Phetsouvanh R."/>
            <person name="Newton P.N."/>
            <person name="Vinetz J.M."/>
            <person name="Sutton G.G."/>
            <person name="Nelson W.C."/>
            <person name="Fouts D.E."/>
        </authorList>
    </citation>
    <scope>NUCLEOTIDE SEQUENCE [LARGE SCALE GENOMIC DNA]</scope>
    <source>
        <strain evidence="2 3">UI 12621</strain>
    </source>
</reference>
<dbReference type="Pfam" id="PF15569">
    <property type="entry name" value="Imm40"/>
    <property type="match status" value="1"/>
</dbReference>
<sequence>MALEKFLKLDIPILGGDVYEYKNGIIESNYNNWYCDPDEGETNSEYVRRSIEKAIKYIQEYKVNENYKIYFVLMPESRKN</sequence>
<dbReference type="Proteomes" id="UP000006324">
    <property type="component" value="Unassembled WGS sequence"/>
</dbReference>
<feature type="domain" description="Immunity protein 40" evidence="1">
    <location>
        <begin position="4"/>
        <end position="73"/>
    </location>
</feature>
<dbReference type="AlphaFoldDB" id="A0A0F6H930"/>
<evidence type="ECO:0000313" key="2">
    <source>
        <dbReference type="EMBL" id="EKO24766.1"/>
    </source>
</evidence>
<accession>A0A0F6H930</accession>
<dbReference type="InterPro" id="IPR029080">
    <property type="entry name" value="Imm40"/>
</dbReference>
<evidence type="ECO:0000313" key="3">
    <source>
        <dbReference type="Proteomes" id="UP000006324"/>
    </source>
</evidence>
<name>A0A0F6H930_LEPIR</name>
<dbReference type="EMBL" id="AHNQ02000028">
    <property type="protein sequence ID" value="EKO24766.1"/>
    <property type="molecule type" value="Genomic_DNA"/>
</dbReference>
<protein>
    <recommendedName>
        <fullName evidence="1">Immunity protein 40 domain-containing protein</fullName>
    </recommendedName>
</protein>
<comment type="caution">
    <text evidence="2">The sequence shown here is derived from an EMBL/GenBank/DDBJ whole genome shotgun (WGS) entry which is preliminary data.</text>
</comment>